<dbReference type="PANTHER" id="PTHR24148:SF64">
    <property type="entry name" value="HETEROKARYON INCOMPATIBILITY DOMAIN-CONTAINING PROTEIN"/>
    <property type="match status" value="1"/>
</dbReference>
<gene>
    <name evidence="3" type="ORF">PV04_06449</name>
</gene>
<evidence type="ECO:0000313" key="4">
    <source>
        <dbReference type="Proteomes" id="UP000054266"/>
    </source>
</evidence>
<keyword evidence="4" id="KW-1185">Reference proteome</keyword>
<evidence type="ECO:0000256" key="1">
    <source>
        <dbReference type="SAM" id="MobiDB-lite"/>
    </source>
</evidence>
<sequence length="889" mass="100667">MYPFAALDDEHFRILDILPAVDMGAEIRCELHHREYKPGTYHALSYVWGSPMPHKSIYIDDQPVEVTPNLFMALRRIRHTTDKVCLWVDALCINQKDDLEKTSQVKRMTEIYAKATTVFMWLGEEEDDSDLAMALLQRLENDFVAMFDWEPHRDRTSVFGPFATTPFQSHSSNNSPGDFKEDWSDFLEAFRSERFDRHWRALECLFKRPFWFRVWIVQEIVATFRATLRCGSQAASWNFLMMVTPIFRALRVHHREVTLGARLQVELVVKQYAELNFNIRHDEKPSLLEALVRLRRFQATDPRDHIYAILNLVNQKGFEPDYTKSMAEVYKDVVKFVIEQDQTLDVLSACKPSRSVGSLINLQSKLDFEESLDKVALMAKFPPSREDSPFDHQSSDLWSVRSIVTNWQEALQQVTGSIKDLDAICVEATASEKDGLDNAENIQRCSPTVKITCDRSSVQDTVTRGAQSLIRLGHSAVMVKTVFDALSLGESQNAVDENPMKRAELFDESLAIIGLDFQGFKKLVGITLSTLQEAVDLWSRLESCRPGLVSGLMFDLHHARFSEVSTQIEDSLDRLKNALNRYAKPGETSSDWDKPTTATSVTSRQPGDVDKRAKDVSDSTEGLSDVPPEPPSFEKKAGEFHSKAKSLLKILSILPSWVPDWRNGTLEFEYLLLRNPDNCHYKAGGGKPSFYFPNDESVMIVDGVSLGRVQTMSAAEQKKSTDLKREWDFWVTASHPRHVYGGPKGQQEAFIRTLVAGRNADGSKGTCDLTAQMLEDSFDMGFVGTKKAESETTPTNDMLIGLGSVWLFFKFGVTDQGFMARVPDLTEEGDIIAVFLGAKTPFVLRRYEKLDAYLVVGECYVDGVMEGEVIAELTTGVRCLDELEEFRLV</sequence>
<protein>
    <recommendedName>
        <fullName evidence="2">Heterokaryon incompatibility domain-containing protein</fullName>
    </recommendedName>
</protein>
<dbReference type="Pfam" id="PF26639">
    <property type="entry name" value="Het-6_barrel"/>
    <property type="match status" value="1"/>
</dbReference>
<reference evidence="3 4" key="1">
    <citation type="submission" date="2015-01" db="EMBL/GenBank/DDBJ databases">
        <title>The Genome Sequence of Capronia semiimmersa CBS27337.</title>
        <authorList>
            <consortium name="The Broad Institute Genomics Platform"/>
            <person name="Cuomo C."/>
            <person name="de Hoog S."/>
            <person name="Gorbushina A."/>
            <person name="Stielow B."/>
            <person name="Teixiera M."/>
            <person name="Abouelleil A."/>
            <person name="Chapman S.B."/>
            <person name="Priest M."/>
            <person name="Young S.K."/>
            <person name="Wortman J."/>
            <person name="Nusbaum C."/>
            <person name="Birren B."/>
        </authorList>
    </citation>
    <scope>NUCLEOTIDE SEQUENCE [LARGE SCALE GENOMIC DNA]</scope>
    <source>
        <strain evidence="3 4">CBS 27337</strain>
    </source>
</reference>
<accession>A0A0D2FGJ4</accession>
<dbReference type="Proteomes" id="UP000054266">
    <property type="component" value="Unassembled WGS sequence"/>
</dbReference>
<dbReference type="PANTHER" id="PTHR24148">
    <property type="entry name" value="ANKYRIN REPEAT DOMAIN-CONTAINING PROTEIN 39 HOMOLOG-RELATED"/>
    <property type="match status" value="1"/>
</dbReference>
<organism evidence="3 4">
    <name type="scientific">Phialophora macrospora</name>
    <dbReference type="NCBI Taxonomy" id="1851006"/>
    <lineage>
        <taxon>Eukaryota</taxon>
        <taxon>Fungi</taxon>
        <taxon>Dikarya</taxon>
        <taxon>Ascomycota</taxon>
        <taxon>Pezizomycotina</taxon>
        <taxon>Eurotiomycetes</taxon>
        <taxon>Chaetothyriomycetidae</taxon>
        <taxon>Chaetothyriales</taxon>
        <taxon>Herpotrichiellaceae</taxon>
        <taxon>Phialophora</taxon>
    </lineage>
</organism>
<feature type="compositionally biased region" description="Basic and acidic residues" evidence="1">
    <location>
        <begin position="607"/>
        <end position="617"/>
    </location>
</feature>
<dbReference type="EMBL" id="KN846959">
    <property type="protein sequence ID" value="KIW67178.1"/>
    <property type="molecule type" value="Genomic_DNA"/>
</dbReference>
<evidence type="ECO:0000313" key="3">
    <source>
        <dbReference type="EMBL" id="KIW67178.1"/>
    </source>
</evidence>
<feature type="compositionally biased region" description="Polar residues" evidence="1">
    <location>
        <begin position="596"/>
        <end position="605"/>
    </location>
</feature>
<dbReference type="Pfam" id="PF06985">
    <property type="entry name" value="HET"/>
    <property type="match status" value="1"/>
</dbReference>
<feature type="region of interest" description="Disordered" evidence="1">
    <location>
        <begin position="584"/>
        <end position="636"/>
    </location>
</feature>
<dbReference type="InterPro" id="IPR052895">
    <property type="entry name" value="HetReg/Transcr_Mod"/>
</dbReference>
<proteinExistence type="predicted"/>
<dbReference type="AlphaFoldDB" id="A0A0D2FGJ4"/>
<dbReference type="HOGENOM" id="CLU_004184_7_3_1"/>
<name>A0A0D2FGJ4_9EURO</name>
<evidence type="ECO:0000259" key="2">
    <source>
        <dbReference type="Pfam" id="PF06985"/>
    </source>
</evidence>
<dbReference type="InterPro" id="IPR010730">
    <property type="entry name" value="HET"/>
</dbReference>
<feature type="domain" description="Heterokaryon incompatibility" evidence="2">
    <location>
        <begin position="41"/>
        <end position="219"/>
    </location>
</feature>
<dbReference type="STRING" id="5601.A0A0D2FGJ4"/>